<dbReference type="AlphaFoldDB" id="A0A8H6LY87"/>
<dbReference type="OrthoDB" id="3077051at2759"/>
<evidence type="ECO:0000313" key="4">
    <source>
        <dbReference type="Proteomes" id="UP000521943"/>
    </source>
</evidence>
<keyword evidence="2" id="KW-0732">Signal</keyword>
<organism evidence="3 4">
    <name type="scientific">Ephemerocybe angulata</name>
    <dbReference type="NCBI Taxonomy" id="980116"/>
    <lineage>
        <taxon>Eukaryota</taxon>
        <taxon>Fungi</taxon>
        <taxon>Dikarya</taxon>
        <taxon>Basidiomycota</taxon>
        <taxon>Agaricomycotina</taxon>
        <taxon>Agaricomycetes</taxon>
        <taxon>Agaricomycetidae</taxon>
        <taxon>Agaricales</taxon>
        <taxon>Agaricineae</taxon>
        <taxon>Psathyrellaceae</taxon>
        <taxon>Ephemerocybe</taxon>
    </lineage>
</organism>
<feature type="non-terminal residue" evidence="3">
    <location>
        <position position="1"/>
    </location>
</feature>
<feature type="signal peptide" evidence="2">
    <location>
        <begin position="1"/>
        <end position="20"/>
    </location>
</feature>
<name>A0A8H6LY87_9AGAR</name>
<feature type="chain" id="PRO_5034286716" description="C2H2-type domain-containing protein" evidence="2">
    <location>
        <begin position="21"/>
        <end position="117"/>
    </location>
</feature>
<sequence length="117" mass="13530">MRLSLIALIPLTAFVSVVHAQSDYTHEAREHIDELATRAFKNSLLTTRQDLADLSTRDLLNELEDRLQRRAKDEYVCELDGIPFPNIRSAEDHVKTHPSHKKGKWTHNGNHWTPPWP</sequence>
<proteinExistence type="predicted"/>
<comment type="caution">
    <text evidence="3">The sequence shown here is derived from an EMBL/GenBank/DDBJ whole genome shotgun (WGS) entry which is preliminary data.</text>
</comment>
<reference evidence="3 4" key="1">
    <citation type="submission" date="2020-07" db="EMBL/GenBank/DDBJ databases">
        <title>Comparative genomics of pyrophilous fungi reveals a link between fire events and developmental genes.</title>
        <authorList>
            <consortium name="DOE Joint Genome Institute"/>
            <person name="Steindorff A.S."/>
            <person name="Carver A."/>
            <person name="Calhoun S."/>
            <person name="Stillman K."/>
            <person name="Liu H."/>
            <person name="Lipzen A."/>
            <person name="Pangilinan J."/>
            <person name="Labutti K."/>
            <person name="Bruns T.D."/>
            <person name="Grigoriev I.V."/>
        </authorList>
    </citation>
    <scope>NUCLEOTIDE SEQUENCE [LARGE SCALE GENOMIC DNA]</scope>
    <source>
        <strain evidence="3 4">CBS 144469</strain>
    </source>
</reference>
<feature type="region of interest" description="Disordered" evidence="1">
    <location>
        <begin position="93"/>
        <end position="117"/>
    </location>
</feature>
<gene>
    <name evidence="3" type="ORF">DFP72DRAFT_920339</name>
</gene>
<evidence type="ECO:0000256" key="1">
    <source>
        <dbReference type="SAM" id="MobiDB-lite"/>
    </source>
</evidence>
<keyword evidence="4" id="KW-1185">Reference proteome</keyword>
<evidence type="ECO:0008006" key="5">
    <source>
        <dbReference type="Google" id="ProtNLM"/>
    </source>
</evidence>
<evidence type="ECO:0000313" key="3">
    <source>
        <dbReference type="EMBL" id="KAF6747245.1"/>
    </source>
</evidence>
<feature type="compositionally biased region" description="Basic residues" evidence="1">
    <location>
        <begin position="96"/>
        <end position="105"/>
    </location>
</feature>
<protein>
    <recommendedName>
        <fullName evidence="5">C2H2-type domain-containing protein</fullName>
    </recommendedName>
</protein>
<dbReference type="Proteomes" id="UP000521943">
    <property type="component" value="Unassembled WGS sequence"/>
</dbReference>
<evidence type="ECO:0000256" key="2">
    <source>
        <dbReference type="SAM" id="SignalP"/>
    </source>
</evidence>
<accession>A0A8H6LY87</accession>
<dbReference type="EMBL" id="JACGCI010000083">
    <property type="protein sequence ID" value="KAF6747245.1"/>
    <property type="molecule type" value="Genomic_DNA"/>
</dbReference>